<dbReference type="CTD" id="9948528"/>
<dbReference type="EMBL" id="JH712232">
    <property type="protein sequence ID" value="EFO17419.1"/>
    <property type="molecule type" value="Genomic_DNA"/>
</dbReference>
<proteinExistence type="predicted"/>
<accession>A0A1S0TNK0</accession>
<evidence type="ECO:0000313" key="1">
    <source>
        <dbReference type="EMBL" id="EFO17419.1"/>
    </source>
</evidence>
<protein>
    <submittedName>
        <fullName evidence="1">Uncharacterized protein</fullName>
    </submittedName>
</protein>
<dbReference type="RefSeq" id="XP_003146651.1">
    <property type="nucleotide sequence ID" value="XM_003146603.1"/>
</dbReference>
<name>A0A1S0TNK0_LOALO</name>
<dbReference type="KEGG" id="loa:LOAG_11080"/>
<organism evidence="1">
    <name type="scientific">Loa loa</name>
    <name type="common">Eye worm</name>
    <name type="synonym">Filaria loa</name>
    <dbReference type="NCBI Taxonomy" id="7209"/>
    <lineage>
        <taxon>Eukaryota</taxon>
        <taxon>Metazoa</taxon>
        <taxon>Ecdysozoa</taxon>
        <taxon>Nematoda</taxon>
        <taxon>Chromadorea</taxon>
        <taxon>Rhabditida</taxon>
        <taxon>Spirurina</taxon>
        <taxon>Spiruromorpha</taxon>
        <taxon>Filarioidea</taxon>
        <taxon>Onchocercidae</taxon>
        <taxon>Loa</taxon>
    </lineage>
</organism>
<reference evidence="1" key="1">
    <citation type="submission" date="2012-04" db="EMBL/GenBank/DDBJ databases">
        <title>The Genome Sequence of Loa loa.</title>
        <authorList>
            <consortium name="The Broad Institute Genome Sequencing Platform"/>
            <consortium name="Broad Institute Genome Sequencing Center for Infectious Disease"/>
            <person name="Nutman T.B."/>
            <person name="Fink D.L."/>
            <person name="Russ C."/>
            <person name="Young S."/>
            <person name="Zeng Q."/>
            <person name="Gargeya S."/>
            <person name="Alvarado L."/>
            <person name="Berlin A."/>
            <person name="Chapman S.B."/>
            <person name="Chen Z."/>
            <person name="Freedman E."/>
            <person name="Gellesch M."/>
            <person name="Goldberg J."/>
            <person name="Griggs A."/>
            <person name="Gujja S."/>
            <person name="Heilman E.R."/>
            <person name="Heiman D."/>
            <person name="Howarth C."/>
            <person name="Mehta T."/>
            <person name="Neiman D."/>
            <person name="Pearson M."/>
            <person name="Roberts A."/>
            <person name="Saif S."/>
            <person name="Shea T."/>
            <person name="Shenoy N."/>
            <person name="Sisk P."/>
            <person name="Stolte C."/>
            <person name="Sykes S."/>
            <person name="White J."/>
            <person name="Yandava C."/>
            <person name="Haas B."/>
            <person name="Henn M.R."/>
            <person name="Nusbaum C."/>
            <person name="Birren B."/>
        </authorList>
    </citation>
    <scope>NUCLEOTIDE SEQUENCE [LARGE SCALE GENOMIC DNA]</scope>
</reference>
<sequence>MRRFERLQRFYEALKAVYGLTHWSKELKVIQQVNIDKVARIDDSIPSEVWKHGDQAFRDKFHELVLQYEENGIYIRYCTDEHLFNLRRLKALIKILNYHLPYSSTTFCRRCHLLCSHRSNPVALNILFCKGSRAFWARSKLEEDRSSLSSCTTG</sequence>
<dbReference type="GeneID" id="9948528"/>
<gene>
    <name evidence="1" type="ORF">LOAG_11080</name>
</gene>
<dbReference type="InParanoid" id="A0A1S0TNK0"/>
<dbReference type="AlphaFoldDB" id="A0A1S0TNK0"/>